<feature type="transmembrane region" description="Helical" evidence="7">
    <location>
        <begin position="65"/>
        <end position="89"/>
    </location>
</feature>
<organism evidence="9 10">
    <name type="scientific">Dysosmobacter segnis</name>
    <dbReference type="NCBI Taxonomy" id="2763042"/>
    <lineage>
        <taxon>Bacteria</taxon>
        <taxon>Bacillati</taxon>
        <taxon>Bacillota</taxon>
        <taxon>Clostridia</taxon>
        <taxon>Eubacteriales</taxon>
        <taxon>Oscillospiraceae</taxon>
        <taxon>Dysosmobacter</taxon>
    </lineage>
</organism>
<evidence type="ECO:0000256" key="3">
    <source>
        <dbReference type="ARBA" id="ARBA00022475"/>
    </source>
</evidence>
<feature type="transmembrane region" description="Helical" evidence="7">
    <location>
        <begin position="220"/>
        <end position="237"/>
    </location>
</feature>
<evidence type="ECO:0000313" key="9">
    <source>
        <dbReference type="EMBL" id="MBC5769489.1"/>
    </source>
</evidence>
<evidence type="ECO:0000256" key="5">
    <source>
        <dbReference type="ARBA" id="ARBA00022989"/>
    </source>
</evidence>
<accession>A0A923S6A9</accession>
<keyword evidence="4 7" id="KW-0812">Transmembrane</keyword>
<keyword evidence="10" id="KW-1185">Reference proteome</keyword>
<comment type="similarity">
    <text evidence="7">Belongs to the binding-protein-dependent transport system permease family.</text>
</comment>
<name>A0A923S6A9_9FIRM</name>
<dbReference type="AlphaFoldDB" id="A0A923S6A9"/>
<dbReference type="Proteomes" id="UP000620327">
    <property type="component" value="Unassembled WGS sequence"/>
</dbReference>
<sequence length="259" mass="28749">MKTSVKRRAKNCIRGAVLLACFIAVWYVASCFTQPLFIPAPAAVWEAIVGLAETGQLQKGLAYSFLRITGASALSMLVAIPLSLLIYGVKPIKETIMPVVSFLRYVPVTAFSPLLILWFGIGEQMKISFLFIATFVYLLPSILLCFDDVLQDLMDTGKTIGMTSWETIKEILLPASLPSIFSTFLMMYGIGWTYCAVVEATNAKYGLGFIINVSSARGRTAVVFGAIIVIMLFSFVFDKLGNLLIRKIFQWRYCDDQVE</sequence>
<evidence type="ECO:0000256" key="6">
    <source>
        <dbReference type="ARBA" id="ARBA00023136"/>
    </source>
</evidence>
<reference evidence="9" key="1">
    <citation type="submission" date="2020-08" db="EMBL/GenBank/DDBJ databases">
        <title>Genome public.</title>
        <authorList>
            <person name="Liu C."/>
            <person name="Sun Q."/>
        </authorList>
    </citation>
    <scope>NUCLEOTIDE SEQUENCE</scope>
    <source>
        <strain evidence="9">BX15</strain>
    </source>
</reference>
<feature type="domain" description="ABC transmembrane type-1" evidence="8">
    <location>
        <begin position="61"/>
        <end position="241"/>
    </location>
</feature>
<evidence type="ECO:0000256" key="2">
    <source>
        <dbReference type="ARBA" id="ARBA00022448"/>
    </source>
</evidence>
<dbReference type="EMBL" id="JACOQI010000002">
    <property type="protein sequence ID" value="MBC5769489.1"/>
    <property type="molecule type" value="Genomic_DNA"/>
</dbReference>
<evidence type="ECO:0000259" key="8">
    <source>
        <dbReference type="PROSITE" id="PS50928"/>
    </source>
</evidence>
<feature type="transmembrane region" description="Helical" evidence="7">
    <location>
        <begin position="127"/>
        <end position="150"/>
    </location>
</feature>
<dbReference type="PROSITE" id="PS50928">
    <property type="entry name" value="ABC_TM1"/>
    <property type="match status" value="1"/>
</dbReference>
<evidence type="ECO:0000256" key="1">
    <source>
        <dbReference type="ARBA" id="ARBA00004651"/>
    </source>
</evidence>
<comment type="caution">
    <text evidence="9">The sequence shown here is derived from an EMBL/GenBank/DDBJ whole genome shotgun (WGS) entry which is preliminary data.</text>
</comment>
<dbReference type="PANTHER" id="PTHR30151">
    <property type="entry name" value="ALKANE SULFONATE ABC TRANSPORTER-RELATED, MEMBRANE SUBUNIT"/>
    <property type="match status" value="1"/>
</dbReference>
<dbReference type="Pfam" id="PF00528">
    <property type="entry name" value="BPD_transp_1"/>
    <property type="match status" value="1"/>
</dbReference>
<dbReference type="GO" id="GO:0005886">
    <property type="term" value="C:plasma membrane"/>
    <property type="evidence" value="ECO:0007669"/>
    <property type="project" value="UniProtKB-SubCell"/>
</dbReference>
<keyword evidence="5 7" id="KW-1133">Transmembrane helix</keyword>
<feature type="transmembrane region" description="Helical" evidence="7">
    <location>
        <begin position="101"/>
        <end position="121"/>
    </location>
</feature>
<dbReference type="SUPFAM" id="SSF161098">
    <property type="entry name" value="MetI-like"/>
    <property type="match status" value="1"/>
</dbReference>
<gene>
    <name evidence="9" type="ORF">H8Z83_04030</name>
</gene>
<feature type="transmembrane region" description="Helical" evidence="7">
    <location>
        <begin position="171"/>
        <end position="190"/>
    </location>
</feature>
<dbReference type="PANTHER" id="PTHR30151:SF0">
    <property type="entry name" value="ABC TRANSPORTER PERMEASE PROTEIN MJ0413-RELATED"/>
    <property type="match status" value="1"/>
</dbReference>
<evidence type="ECO:0000313" key="10">
    <source>
        <dbReference type="Proteomes" id="UP000620327"/>
    </source>
</evidence>
<keyword evidence="3" id="KW-1003">Cell membrane</keyword>
<feature type="transmembrane region" description="Helical" evidence="7">
    <location>
        <begin position="12"/>
        <end position="29"/>
    </location>
</feature>
<dbReference type="GO" id="GO:0055085">
    <property type="term" value="P:transmembrane transport"/>
    <property type="evidence" value="ECO:0007669"/>
    <property type="project" value="InterPro"/>
</dbReference>
<dbReference type="InterPro" id="IPR000515">
    <property type="entry name" value="MetI-like"/>
</dbReference>
<comment type="subcellular location">
    <subcellularLocation>
        <location evidence="1 7">Cell membrane</location>
        <topology evidence="1 7">Multi-pass membrane protein</topology>
    </subcellularLocation>
</comment>
<evidence type="ECO:0000256" key="7">
    <source>
        <dbReference type="RuleBase" id="RU363032"/>
    </source>
</evidence>
<protein>
    <submittedName>
        <fullName evidence="9">ABC transporter permease</fullName>
    </submittedName>
</protein>
<dbReference type="InterPro" id="IPR035906">
    <property type="entry name" value="MetI-like_sf"/>
</dbReference>
<dbReference type="Gene3D" id="1.10.3720.10">
    <property type="entry name" value="MetI-like"/>
    <property type="match status" value="1"/>
</dbReference>
<proteinExistence type="inferred from homology"/>
<dbReference type="CDD" id="cd06261">
    <property type="entry name" value="TM_PBP2"/>
    <property type="match status" value="1"/>
</dbReference>
<keyword evidence="2 7" id="KW-0813">Transport</keyword>
<keyword evidence="6 7" id="KW-0472">Membrane</keyword>
<evidence type="ECO:0000256" key="4">
    <source>
        <dbReference type="ARBA" id="ARBA00022692"/>
    </source>
</evidence>
<dbReference type="RefSeq" id="WP_187013834.1">
    <property type="nucleotide sequence ID" value="NZ_JACOQI010000002.1"/>
</dbReference>